<keyword evidence="2" id="KW-0812">Transmembrane</keyword>
<keyword evidence="9" id="KW-1185">Reference proteome</keyword>
<dbReference type="PROSITE" id="PS51257">
    <property type="entry name" value="PROKAR_LIPOPROTEIN"/>
    <property type="match status" value="1"/>
</dbReference>
<feature type="signal peptide" evidence="6">
    <location>
        <begin position="1"/>
        <end position="22"/>
    </location>
</feature>
<evidence type="ECO:0000313" key="9">
    <source>
        <dbReference type="Proteomes" id="UP001642483"/>
    </source>
</evidence>
<evidence type="ECO:0000259" key="7">
    <source>
        <dbReference type="Pfam" id="PF02010"/>
    </source>
</evidence>
<evidence type="ECO:0000256" key="3">
    <source>
        <dbReference type="ARBA" id="ARBA00022737"/>
    </source>
</evidence>
<protein>
    <recommendedName>
        <fullName evidence="7">PKD/REJ-like domain-containing protein</fullName>
    </recommendedName>
</protein>
<gene>
    <name evidence="8" type="ORF">CVLEPA_LOCUS6843</name>
</gene>
<keyword evidence="3" id="KW-0677">Repeat</keyword>
<feature type="domain" description="PKD/REJ-like" evidence="7">
    <location>
        <begin position="561"/>
        <end position="776"/>
    </location>
</feature>
<evidence type="ECO:0000256" key="1">
    <source>
        <dbReference type="ARBA" id="ARBA00004370"/>
    </source>
</evidence>
<organism evidence="8 9">
    <name type="scientific">Clavelina lepadiformis</name>
    <name type="common">Light-bulb sea squirt</name>
    <name type="synonym">Ascidia lepadiformis</name>
    <dbReference type="NCBI Taxonomy" id="159417"/>
    <lineage>
        <taxon>Eukaryota</taxon>
        <taxon>Metazoa</taxon>
        <taxon>Chordata</taxon>
        <taxon>Tunicata</taxon>
        <taxon>Ascidiacea</taxon>
        <taxon>Aplousobranchia</taxon>
        <taxon>Clavelinidae</taxon>
        <taxon>Clavelina</taxon>
    </lineage>
</organism>
<dbReference type="Pfam" id="PF02010">
    <property type="entry name" value="REJ"/>
    <property type="match status" value="1"/>
</dbReference>
<reference evidence="8 9" key="1">
    <citation type="submission" date="2024-02" db="EMBL/GenBank/DDBJ databases">
        <authorList>
            <person name="Daric V."/>
            <person name="Darras S."/>
        </authorList>
    </citation>
    <scope>NUCLEOTIDE SEQUENCE [LARGE SCALE GENOMIC DNA]</scope>
</reference>
<evidence type="ECO:0000313" key="8">
    <source>
        <dbReference type="EMBL" id="CAK8677463.1"/>
    </source>
</evidence>
<evidence type="ECO:0000256" key="5">
    <source>
        <dbReference type="ARBA" id="ARBA00023136"/>
    </source>
</evidence>
<keyword evidence="5" id="KW-0472">Membrane</keyword>
<dbReference type="Proteomes" id="UP001642483">
    <property type="component" value="Unassembled WGS sequence"/>
</dbReference>
<evidence type="ECO:0000256" key="4">
    <source>
        <dbReference type="ARBA" id="ARBA00022989"/>
    </source>
</evidence>
<dbReference type="EMBL" id="CAWYQH010000046">
    <property type="protein sequence ID" value="CAK8677463.1"/>
    <property type="molecule type" value="Genomic_DNA"/>
</dbReference>
<feature type="chain" id="PRO_5046687856" description="PKD/REJ-like domain-containing protein" evidence="6">
    <location>
        <begin position="23"/>
        <end position="786"/>
    </location>
</feature>
<keyword evidence="6" id="KW-0732">Signal</keyword>
<name>A0ABP0FHA3_CLALP</name>
<evidence type="ECO:0000256" key="6">
    <source>
        <dbReference type="SAM" id="SignalP"/>
    </source>
</evidence>
<dbReference type="PANTHER" id="PTHR46730:SF1">
    <property type="entry name" value="PLAT DOMAIN-CONTAINING PROTEIN"/>
    <property type="match status" value="1"/>
</dbReference>
<proteinExistence type="predicted"/>
<dbReference type="InterPro" id="IPR002859">
    <property type="entry name" value="PKD/REJ-like"/>
</dbReference>
<evidence type="ECO:0000256" key="2">
    <source>
        <dbReference type="ARBA" id="ARBA00022692"/>
    </source>
</evidence>
<comment type="subcellular location">
    <subcellularLocation>
        <location evidence="1">Membrane</location>
    </subcellularLocation>
</comment>
<accession>A0ABP0FHA3</accession>
<dbReference type="PANTHER" id="PTHR46730">
    <property type="entry name" value="POLYCYSTIN-1"/>
    <property type="match status" value="1"/>
</dbReference>
<keyword evidence="4" id="KW-1133">Transmembrane helix</keyword>
<sequence>MWFMRFLQVGLAVTFMVGCAECSVLLTNASGKIEFPTAKECVNDVMSAGAKSWKIQLKKGEAAYLQFDEVLFSCAKADLNLISEKGKMDLNCIIRKPHGYPNFVFEKNVTITMERYTTKCSEANISFVYNRIGFRLMTTSTHVQTGQKVQFVATLTGAEGLKLDCDISYNEKNETDFSTKTLTAERSFKYPGKYLVFAKCFIGGRSSSQTFKTPDLFLYVEDFLSASKLQISLQQNNFDKYPASTELIFHHKYYFPISYALMVDDVIITELQTSQTFDKKKILSNEAVRFELNSTMQRLVGPGKHDVILLLQNHVSSVTYSEPVIFYEEIKNLTVMTEQYVGLRPNVFVINVTVSSGAPVNVAIDIISTRTSLSVFRSSKFCPRDCHTMAIEATLPQAGIYEAVATATNNISELTSSASFEALPQIHDVYITSRGFEYETRREVFILIRGDVGKYEMNLTIGENAAKNLTLTISKTKYKHVGLPNLPFDAEPYMLITNESLFDEARQVVVLIRNEKQSFRFIGNVPKALPLSCLESVRIRDGKIGGGLDEPLKVVEELVLSVDLNFRCTRELFSVDYKWRAYRVTSKIDIPKIGDEVQLKTSSGEPELVIKADDLLPGMYVIKVNANVTSDERLNVIEKGDDYTLVEIPKRKLNFLIKGGNVVEAGMNTNISKFESSIDFNKHEGNIKRDWFCAVTQEDLPMTKEIGKIQRKGSCFGWQTLYVTGDDVMEISMDKLVRSDRYYVRLIVSGPHYDETFADQTIVLKSTSIPNVTLRRVLQKFFFLLP</sequence>
<comment type="caution">
    <text evidence="8">The sequence shown here is derived from an EMBL/GenBank/DDBJ whole genome shotgun (WGS) entry which is preliminary data.</text>
</comment>